<organism evidence="2 3">
    <name type="scientific">Periplaneta americana</name>
    <name type="common">American cockroach</name>
    <name type="synonym">Blatta americana</name>
    <dbReference type="NCBI Taxonomy" id="6978"/>
    <lineage>
        <taxon>Eukaryota</taxon>
        <taxon>Metazoa</taxon>
        <taxon>Ecdysozoa</taxon>
        <taxon>Arthropoda</taxon>
        <taxon>Hexapoda</taxon>
        <taxon>Insecta</taxon>
        <taxon>Pterygota</taxon>
        <taxon>Neoptera</taxon>
        <taxon>Polyneoptera</taxon>
        <taxon>Dictyoptera</taxon>
        <taxon>Blattodea</taxon>
        <taxon>Blattoidea</taxon>
        <taxon>Blattidae</taxon>
        <taxon>Blattinae</taxon>
        <taxon>Periplaneta</taxon>
    </lineage>
</organism>
<evidence type="ECO:0000313" key="3">
    <source>
        <dbReference type="Proteomes" id="UP001148838"/>
    </source>
</evidence>
<accession>A0ABQ8TVD4</accession>
<feature type="compositionally biased region" description="Polar residues" evidence="1">
    <location>
        <begin position="1"/>
        <end position="13"/>
    </location>
</feature>
<name>A0ABQ8TVD4_PERAM</name>
<evidence type="ECO:0000313" key="2">
    <source>
        <dbReference type="EMBL" id="KAJ4449793.1"/>
    </source>
</evidence>
<protein>
    <submittedName>
        <fullName evidence="2">Uncharacterized protein</fullName>
    </submittedName>
</protein>
<proteinExistence type="predicted"/>
<dbReference type="Proteomes" id="UP001148838">
    <property type="component" value="Unassembled WGS sequence"/>
</dbReference>
<keyword evidence="3" id="KW-1185">Reference proteome</keyword>
<sequence>MEGNNKLSDNDTCSEPVAKRTRYLGRKKSRKEEQWKSNYRKLGANPSDVRTKTDLDIDKRKVTEYEKSPKEIQIVSHLSCTTLLKGNSENAGGQNKNFIMCMFCSYLAVSLKTRVSQIFPVRGHSYCQCDRNFGIYSKKLKRKSRVGTGPDYDNIISKSAEVVNGKGILKSWGSTLNPFFQRKLKSKGKVFTLQKYCKLMYSTTGNILACASYNATCEPFSFMLKPIRFPSKLSDTVPVAPKKEFKVDTIRDVRSTYEFLKEDEVAWFEEQFKNTTEESGAWQELQEQDENLSVEASGYENIVASVDNF</sequence>
<dbReference type="EMBL" id="JAJSOF020000003">
    <property type="protein sequence ID" value="KAJ4449793.1"/>
    <property type="molecule type" value="Genomic_DNA"/>
</dbReference>
<reference evidence="2 3" key="1">
    <citation type="journal article" date="2022" name="Allergy">
        <title>Genome assembly and annotation of Periplaneta americana reveal a comprehensive cockroach allergen profile.</title>
        <authorList>
            <person name="Wang L."/>
            <person name="Xiong Q."/>
            <person name="Saelim N."/>
            <person name="Wang L."/>
            <person name="Nong W."/>
            <person name="Wan A.T."/>
            <person name="Shi M."/>
            <person name="Liu X."/>
            <person name="Cao Q."/>
            <person name="Hui J.H.L."/>
            <person name="Sookrung N."/>
            <person name="Leung T.F."/>
            <person name="Tungtrongchitr A."/>
            <person name="Tsui S.K.W."/>
        </authorList>
    </citation>
    <scope>NUCLEOTIDE SEQUENCE [LARGE SCALE GENOMIC DNA]</scope>
    <source>
        <strain evidence="2">PWHHKU_190912</strain>
    </source>
</reference>
<evidence type="ECO:0000256" key="1">
    <source>
        <dbReference type="SAM" id="MobiDB-lite"/>
    </source>
</evidence>
<comment type="caution">
    <text evidence="2">The sequence shown here is derived from an EMBL/GenBank/DDBJ whole genome shotgun (WGS) entry which is preliminary data.</text>
</comment>
<feature type="region of interest" description="Disordered" evidence="1">
    <location>
        <begin position="1"/>
        <end position="46"/>
    </location>
</feature>
<feature type="compositionally biased region" description="Basic residues" evidence="1">
    <location>
        <begin position="19"/>
        <end position="29"/>
    </location>
</feature>
<gene>
    <name evidence="2" type="ORF">ANN_01197</name>
</gene>